<dbReference type="AlphaFoldDB" id="A0A371DDE6"/>
<keyword evidence="1" id="KW-0472">Membrane</keyword>
<feature type="transmembrane region" description="Helical" evidence="1">
    <location>
        <begin position="108"/>
        <end position="131"/>
    </location>
</feature>
<dbReference type="Proteomes" id="UP000256964">
    <property type="component" value="Unassembled WGS sequence"/>
</dbReference>
<protein>
    <submittedName>
        <fullName evidence="2">Uncharacterized protein</fullName>
    </submittedName>
</protein>
<proteinExistence type="predicted"/>
<evidence type="ECO:0000313" key="3">
    <source>
        <dbReference type="Proteomes" id="UP000256964"/>
    </source>
</evidence>
<accession>A0A371DDE6</accession>
<name>A0A371DDE6_9APHY</name>
<sequence length="348" mass="39144">MSPQPGVYYGPDEDENTKDLERYFIAGDFVCGVGYGIMLVLWTSCVRYLWSQRRRSPKTTLLLVYLCLIFVVETIFCIVQARTVQVIYIENRNYPGGPWQYFLDTQYLAINVMFYATLFILTFLCDLLVLWRCWVVWIAAGPAIAYGVITLPSVMLLASFVMGTLWTLQSSQPNLSMYSAQPLAFGIAYYTLSLGVNIILTSFIILRLMFYRRTHLAHLPPQHAKQYLSLATVIIESAALYSVFSVAFLVSYAMQQPINQIWLGFAQAAQQISTYLIVHRVAIGTAWTSNAMESHTVTDYHTATRPGDMGHDQKRTGPSNVQFTSQFSVSGTVSETKADVEEVTASAV</sequence>
<feature type="transmembrane region" description="Helical" evidence="1">
    <location>
        <begin position="187"/>
        <end position="206"/>
    </location>
</feature>
<keyword evidence="1" id="KW-0812">Transmembrane</keyword>
<feature type="transmembrane region" description="Helical" evidence="1">
    <location>
        <begin position="23"/>
        <end position="50"/>
    </location>
</feature>
<dbReference type="OrthoDB" id="2641762at2759"/>
<feature type="transmembrane region" description="Helical" evidence="1">
    <location>
        <begin position="227"/>
        <end position="254"/>
    </location>
</feature>
<feature type="transmembrane region" description="Helical" evidence="1">
    <location>
        <begin position="62"/>
        <end position="88"/>
    </location>
</feature>
<keyword evidence="1" id="KW-1133">Transmembrane helix</keyword>
<feature type="transmembrane region" description="Helical" evidence="1">
    <location>
        <begin position="143"/>
        <end position="167"/>
    </location>
</feature>
<reference evidence="2 3" key="1">
    <citation type="journal article" date="2018" name="Biotechnol. Biofuels">
        <title>Integrative visual omics of the white-rot fungus Polyporus brumalis exposes the biotechnological potential of its oxidative enzymes for delignifying raw plant biomass.</title>
        <authorList>
            <person name="Miyauchi S."/>
            <person name="Rancon A."/>
            <person name="Drula E."/>
            <person name="Hage H."/>
            <person name="Chaduli D."/>
            <person name="Favel A."/>
            <person name="Grisel S."/>
            <person name="Henrissat B."/>
            <person name="Herpoel-Gimbert I."/>
            <person name="Ruiz-Duenas F.J."/>
            <person name="Chevret D."/>
            <person name="Hainaut M."/>
            <person name="Lin J."/>
            <person name="Wang M."/>
            <person name="Pangilinan J."/>
            <person name="Lipzen A."/>
            <person name="Lesage-Meessen L."/>
            <person name="Navarro D."/>
            <person name="Riley R."/>
            <person name="Grigoriev I.V."/>
            <person name="Zhou S."/>
            <person name="Raouche S."/>
            <person name="Rosso M.N."/>
        </authorList>
    </citation>
    <scope>NUCLEOTIDE SEQUENCE [LARGE SCALE GENOMIC DNA]</scope>
    <source>
        <strain evidence="2 3">BRFM 1820</strain>
    </source>
</reference>
<keyword evidence="3" id="KW-1185">Reference proteome</keyword>
<gene>
    <name evidence="2" type="ORF">OH76DRAFT_455853</name>
</gene>
<dbReference type="EMBL" id="KZ857399">
    <property type="protein sequence ID" value="RDX50536.1"/>
    <property type="molecule type" value="Genomic_DNA"/>
</dbReference>
<evidence type="ECO:0000256" key="1">
    <source>
        <dbReference type="SAM" id="Phobius"/>
    </source>
</evidence>
<organism evidence="2 3">
    <name type="scientific">Lentinus brumalis</name>
    <dbReference type="NCBI Taxonomy" id="2498619"/>
    <lineage>
        <taxon>Eukaryota</taxon>
        <taxon>Fungi</taxon>
        <taxon>Dikarya</taxon>
        <taxon>Basidiomycota</taxon>
        <taxon>Agaricomycotina</taxon>
        <taxon>Agaricomycetes</taxon>
        <taxon>Polyporales</taxon>
        <taxon>Polyporaceae</taxon>
        <taxon>Lentinus</taxon>
    </lineage>
</organism>
<evidence type="ECO:0000313" key="2">
    <source>
        <dbReference type="EMBL" id="RDX50536.1"/>
    </source>
</evidence>